<dbReference type="Pfam" id="PF13359">
    <property type="entry name" value="DDE_Tnp_4"/>
    <property type="match status" value="1"/>
</dbReference>
<comment type="cofactor">
    <cofactor evidence="1">
        <name>a divalent metal cation</name>
        <dbReference type="ChEBI" id="CHEBI:60240"/>
    </cofactor>
</comment>
<dbReference type="Proteomes" id="UP000270094">
    <property type="component" value="Unassembled WGS sequence"/>
</dbReference>
<proteinExistence type="predicted"/>
<keyword evidence="5" id="KW-1185">Reference proteome</keyword>
<feature type="domain" description="DDE Tnp4" evidence="3">
    <location>
        <begin position="19"/>
        <end position="84"/>
    </location>
</feature>
<evidence type="ECO:0000313" key="4">
    <source>
        <dbReference type="EMBL" id="VDM82221.1"/>
    </source>
</evidence>
<dbReference type="AlphaFoldDB" id="A0A3P7J9U3"/>
<gene>
    <name evidence="4" type="ORF">SVUK_LOCUS17219</name>
</gene>
<accession>A0A3P7J9U3</accession>
<keyword evidence="2" id="KW-0479">Metal-binding</keyword>
<dbReference type="EMBL" id="UYYB01116557">
    <property type="protein sequence ID" value="VDM82221.1"/>
    <property type="molecule type" value="Genomic_DNA"/>
</dbReference>
<sequence>MPMKEQTRIGSSIAKASRLTELAAVDTRGGFVYVNANFPGCVHDASIYACPQVKSAQEGGAVLRYCLGDCGFANGNDIITLIKHRPGMKRPITDSMRRCEFVVDVTSRGGSKVRHIEG</sequence>
<evidence type="ECO:0000256" key="2">
    <source>
        <dbReference type="ARBA" id="ARBA00022723"/>
    </source>
</evidence>
<dbReference type="GO" id="GO:0046872">
    <property type="term" value="F:metal ion binding"/>
    <property type="evidence" value="ECO:0007669"/>
    <property type="project" value="UniProtKB-KW"/>
</dbReference>
<name>A0A3P7J9U3_STRVU</name>
<organism evidence="4 5">
    <name type="scientific">Strongylus vulgaris</name>
    <name type="common">Blood worm</name>
    <dbReference type="NCBI Taxonomy" id="40348"/>
    <lineage>
        <taxon>Eukaryota</taxon>
        <taxon>Metazoa</taxon>
        <taxon>Ecdysozoa</taxon>
        <taxon>Nematoda</taxon>
        <taxon>Chromadorea</taxon>
        <taxon>Rhabditida</taxon>
        <taxon>Rhabditina</taxon>
        <taxon>Rhabditomorpha</taxon>
        <taxon>Strongyloidea</taxon>
        <taxon>Strongylidae</taxon>
        <taxon>Strongylus</taxon>
    </lineage>
</organism>
<evidence type="ECO:0000313" key="5">
    <source>
        <dbReference type="Proteomes" id="UP000270094"/>
    </source>
</evidence>
<evidence type="ECO:0000256" key="1">
    <source>
        <dbReference type="ARBA" id="ARBA00001968"/>
    </source>
</evidence>
<protein>
    <recommendedName>
        <fullName evidence="3">DDE Tnp4 domain-containing protein</fullName>
    </recommendedName>
</protein>
<reference evidence="4 5" key="1">
    <citation type="submission" date="2018-11" db="EMBL/GenBank/DDBJ databases">
        <authorList>
            <consortium name="Pathogen Informatics"/>
        </authorList>
    </citation>
    <scope>NUCLEOTIDE SEQUENCE [LARGE SCALE GENOMIC DNA]</scope>
</reference>
<evidence type="ECO:0000259" key="3">
    <source>
        <dbReference type="Pfam" id="PF13359"/>
    </source>
</evidence>
<dbReference type="InterPro" id="IPR027806">
    <property type="entry name" value="HARBI1_dom"/>
</dbReference>